<evidence type="ECO:0000256" key="6">
    <source>
        <dbReference type="ARBA" id="ARBA00022741"/>
    </source>
</evidence>
<keyword evidence="4 12" id="KW-0808">Transferase</keyword>
<dbReference type="Proteomes" id="UP000787472">
    <property type="component" value="Unassembled WGS sequence"/>
</dbReference>
<dbReference type="EC" id="2.7.4.9" evidence="2 12"/>
<dbReference type="SUPFAM" id="SSF52540">
    <property type="entry name" value="P-loop containing nucleoside triphosphate hydrolases"/>
    <property type="match status" value="1"/>
</dbReference>
<dbReference type="GO" id="GO:0004798">
    <property type="term" value="F:dTMP kinase activity"/>
    <property type="evidence" value="ECO:0007669"/>
    <property type="project" value="UniProtKB-UniRule"/>
</dbReference>
<dbReference type="PANTHER" id="PTHR10344:SF4">
    <property type="entry name" value="UMP-CMP KINASE 2, MITOCHONDRIAL"/>
    <property type="match status" value="1"/>
</dbReference>
<dbReference type="EMBL" id="JAAONZ010000004">
    <property type="protein sequence ID" value="NHO65243.1"/>
    <property type="molecule type" value="Genomic_DNA"/>
</dbReference>
<dbReference type="GO" id="GO:0006235">
    <property type="term" value="P:dTTP biosynthetic process"/>
    <property type="evidence" value="ECO:0007669"/>
    <property type="project" value="UniProtKB-UniRule"/>
</dbReference>
<evidence type="ECO:0000256" key="4">
    <source>
        <dbReference type="ARBA" id="ARBA00022679"/>
    </source>
</evidence>
<feature type="binding site" evidence="12">
    <location>
        <begin position="26"/>
        <end position="33"/>
    </location>
    <ligand>
        <name>ATP</name>
        <dbReference type="ChEBI" id="CHEBI:30616"/>
    </ligand>
</feature>
<accession>A0A9E5MLR1</accession>
<evidence type="ECO:0000256" key="8">
    <source>
        <dbReference type="ARBA" id="ARBA00022840"/>
    </source>
</evidence>
<comment type="similarity">
    <text evidence="1 12">Belongs to the thymidylate kinase family.</text>
</comment>
<evidence type="ECO:0000256" key="10">
    <source>
        <dbReference type="ARBA" id="ARBA00048743"/>
    </source>
</evidence>
<dbReference type="GO" id="GO:0005829">
    <property type="term" value="C:cytosol"/>
    <property type="evidence" value="ECO:0007669"/>
    <property type="project" value="TreeGrafter"/>
</dbReference>
<dbReference type="GO" id="GO:0006227">
    <property type="term" value="P:dUDP biosynthetic process"/>
    <property type="evidence" value="ECO:0007669"/>
    <property type="project" value="TreeGrafter"/>
</dbReference>
<dbReference type="GO" id="GO:0005524">
    <property type="term" value="F:ATP binding"/>
    <property type="evidence" value="ECO:0007669"/>
    <property type="project" value="UniProtKB-UniRule"/>
</dbReference>
<evidence type="ECO:0000256" key="13">
    <source>
        <dbReference type="SAM" id="MobiDB-lite"/>
    </source>
</evidence>
<dbReference type="InterPro" id="IPR018094">
    <property type="entry name" value="Thymidylate_kinase"/>
</dbReference>
<dbReference type="AlphaFoldDB" id="A0A9E5MLR1"/>
<dbReference type="NCBIfam" id="TIGR00041">
    <property type="entry name" value="DTMP_kinase"/>
    <property type="match status" value="1"/>
</dbReference>
<dbReference type="GO" id="GO:0006233">
    <property type="term" value="P:dTDP biosynthetic process"/>
    <property type="evidence" value="ECO:0007669"/>
    <property type="project" value="InterPro"/>
</dbReference>
<keyword evidence="5 12" id="KW-0545">Nucleotide biosynthesis</keyword>
<keyword evidence="6 12" id="KW-0547">Nucleotide-binding</keyword>
<evidence type="ECO:0000256" key="9">
    <source>
        <dbReference type="ARBA" id="ARBA00029962"/>
    </source>
</evidence>
<keyword evidence="7 12" id="KW-0418">Kinase</keyword>
<feature type="region of interest" description="Disordered" evidence="13">
    <location>
        <begin position="1"/>
        <end position="21"/>
    </location>
</feature>
<feature type="domain" description="Thymidylate kinase-like" evidence="14">
    <location>
        <begin position="24"/>
        <end position="212"/>
    </location>
</feature>
<evidence type="ECO:0000313" key="16">
    <source>
        <dbReference type="Proteomes" id="UP000787472"/>
    </source>
</evidence>
<evidence type="ECO:0000256" key="2">
    <source>
        <dbReference type="ARBA" id="ARBA00012980"/>
    </source>
</evidence>
<dbReference type="Pfam" id="PF02223">
    <property type="entry name" value="Thymidylate_kin"/>
    <property type="match status" value="1"/>
</dbReference>
<dbReference type="PANTHER" id="PTHR10344">
    <property type="entry name" value="THYMIDYLATE KINASE"/>
    <property type="match status" value="1"/>
</dbReference>
<proteinExistence type="inferred from homology"/>
<evidence type="ECO:0000256" key="7">
    <source>
        <dbReference type="ARBA" id="ARBA00022777"/>
    </source>
</evidence>
<reference evidence="15" key="1">
    <citation type="submission" date="2020-03" db="EMBL/GenBank/DDBJ databases">
        <authorList>
            <person name="Guo F."/>
        </authorList>
    </citation>
    <scope>NUCLEOTIDE SEQUENCE</scope>
    <source>
        <strain evidence="15">JCM 30134</strain>
    </source>
</reference>
<sequence>MVSDGHGASLQSGKSSQPGKFITLEGTEGVGKTTNLEFIQSYLRAKGVPLCVTREPGGTPLAEQVRELLLAKRDETVDETAELLLIFAARAQHLNQVIQPALARGEWVLSDRFTDATYAYQGAGRGLSCEVIATLEQLVQGELRPDLTIVLDIDVATGLARASQRAALDRFELEAVEFFEAVRQGYQARVTANPDRYRVVDAGQDLSAVQSDLKLVLDQLLP</sequence>
<comment type="function">
    <text evidence="11 12">Phosphorylation of dTMP to form dTDP in both de novo and salvage pathways of dTTP synthesis.</text>
</comment>
<dbReference type="InterPro" id="IPR027417">
    <property type="entry name" value="P-loop_NTPase"/>
</dbReference>
<gene>
    <name evidence="12" type="primary">tmk</name>
    <name evidence="15" type="ORF">G8770_06775</name>
</gene>
<evidence type="ECO:0000256" key="3">
    <source>
        <dbReference type="ARBA" id="ARBA00017144"/>
    </source>
</evidence>
<comment type="catalytic activity">
    <reaction evidence="10 12">
        <text>dTMP + ATP = dTDP + ADP</text>
        <dbReference type="Rhea" id="RHEA:13517"/>
        <dbReference type="ChEBI" id="CHEBI:30616"/>
        <dbReference type="ChEBI" id="CHEBI:58369"/>
        <dbReference type="ChEBI" id="CHEBI:63528"/>
        <dbReference type="ChEBI" id="CHEBI:456216"/>
        <dbReference type="EC" id="2.7.4.9"/>
    </reaction>
</comment>
<dbReference type="CDD" id="cd01672">
    <property type="entry name" value="TMPK"/>
    <property type="match status" value="1"/>
</dbReference>
<evidence type="ECO:0000256" key="11">
    <source>
        <dbReference type="ARBA" id="ARBA00057735"/>
    </source>
</evidence>
<feature type="compositionally biased region" description="Polar residues" evidence="13">
    <location>
        <begin position="9"/>
        <end position="18"/>
    </location>
</feature>
<organism evidence="15 16">
    <name type="scientific">Pseudomaricurvus hydrocarbonicus</name>
    <dbReference type="NCBI Taxonomy" id="1470433"/>
    <lineage>
        <taxon>Bacteria</taxon>
        <taxon>Pseudomonadati</taxon>
        <taxon>Pseudomonadota</taxon>
        <taxon>Gammaproteobacteria</taxon>
        <taxon>Cellvibrionales</taxon>
        <taxon>Cellvibrionaceae</taxon>
        <taxon>Pseudomaricurvus</taxon>
    </lineage>
</organism>
<dbReference type="FunFam" id="3.40.50.300:FF:000225">
    <property type="entry name" value="Thymidylate kinase"/>
    <property type="match status" value="1"/>
</dbReference>
<comment type="caution">
    <text evidence="15">The sequence shown here is derived from an EMBL/GenBank/DDBJ whole genome shotgun (WGS) entry which is preliminary data.</text>
</comment>
<keyword evidence="8 12" id="KW-0067">ATP-binding</keyword>
<dbReference type="Gene3D" id="3.40.50.300">
    <property type="entry name" value="P-loop containing nucleotide triphosphate hydrolases"/>
    <property type="match status" value="1"/>
</dbReference>
<evidence type="ECO:0000259" key="14">
    <source>
        <dbReference type="Pfam" id="PF02223"/>
    </source>
</evidence>
<protein>
    <recommendedName>
        <fullName evidence="3 12">Thymidylate kinase</fullName>
        <ecNumber evidence="2 12">2.7.4.9</ecNumber>
    </recommendedName>
    <alternativeName>
        <fullName evidence="9 12">dTMP kinase</fullName>
    </alternativeName>
</protein>
<name>A0A9E5MLR1_9GAMM</name>
<dbReference type="RefSeq" id="WP_167184813.1">
    <property type="nucleotide sequence ID" value="NZ_JAAONZ010000004.1"/>
</dbReference>
<dbReference type="HAMAP" id="MF_00165">
    <property type="entry name" value="Thymidylate_kinase"/>
    <property type="match status" value="1"/>
</dbReference>
<evidence type="ECO:0000256" key="12">
    <source>
        <dbReference type="HAMAP-Rule" id="MF_00165"/>
    </source>
</evidence>
<evidence type="ECO:0000256" key="1">
    <source>
        <dbReference type="ARBA" id="ARBA00009776"/>
    </source>
</evidence>
<evidence type="ECO:0000256" key="5">
    <source>
        <dbReference type="ARBA" id="ARBA00022727"/>
    </source>
</evidence>
<evidence type="ECO:0000313" key="15">
    <source>
        <dbReference type="EMBL" id="NHO65243.1"/>
    </source>
</evidence>
<keyword evidence="16" id="KW-1185">Reference proteome</keyword>
<dbReference type="InterPro" id="IPR039430">
    <property type="entry name" value="Thymidylate_kin-like_dom"/>
</dbReference>